<feature type="domain" description="Scaffolding anchor of CK1" evidence="5">
    <location>
        <begin position="145"/>
        <end position="415"/>
    </location>
</feature>
<dbReference type="InterPro" id="IPR050944">
    <property type="entry name" value="FAM83"/>
</dbReference>
<keyword evidence="7" id="KW-1185">Reference proteome</keyword>
<dbReference type="PANTHER" id="PTHR16181:SF29">
    <property type="entry name" value="PROTEIN FAM83A-RELATED"/>
    <property type="match status" value="1"/>
</dbReference>
<comment type="subcellular location">
    <subcellularLocation>
        <location evidence="1">Cytoplasm</location>
    </subcellularLocation>
</comment>
<evidence type="ECO:0000259" key="5">
    <source>
        <dbReference type="Pfam" id="PF07894"/>
    </source>
</evidence>
<sequence length="492" mass="53881">MLSSSDSSVIVPVLQLVGPHRQGVAGGALLLLLVLSQHGVISLSARILKAQRVLPSSVSLFLSARVRKHSAISPARPLFARVLKVQCDPYQHRCIARARAEVPDAATAMNLSSDGLMVECYLRPRQVGKVKRRVQEMRYVSALTTEMDLSHNESARLATDALLDRGLTAYQQVLASEGEVDFLSELEKDYILGNATHQANGAGSGDTEEEQEAPASPPGSSETYFPVCSESEPPGLEYGWPVPDWSYHLQGKPSVEVLFRADRSASIKDLLRENISKATTLLAIVMDIFTDVEIFCDLLEATRKRGVSVYLLLNHVNLSLFLDMCKDLSISSTHLTKMSIRSVQGETYCAKSGRKFSGQIKENFVIIDCTQAFAGSFSFTWLSWQVHRSLAVLVKGSGVKPFDLEFRRLYASSKPVTGLPTAAPPLDIAKPLGHGQSLLPTRPPAALQPHGCPLPWLWLPSRLPVPSFSLQSHQSLKTVGQQLHLHPSRATC</sequence>
<name>A0A8T3DDB0_9TELE</name>
<dbReference type="FunFam" id="3.30.870.10:FF:000004">
    <property type="entry name" value="protein FAM83H isoform X2"/>
    <property type="match status" value="1"/>
</dbReference>
<evidence type="ECO:0000256" key="3">
    <source>
        <dbReference type="ARBA" id="ARBA00022490"/>
    </source>
</evidence>
<dbReference type="Proteomes" id="UP000829720">
    <property type="component" value="Unassembled WGS sequence"/>
</dbReference>
<evidence type="ECO:0000256" key="4">
    <source>
        <dbReference type="SAM" id="MobiDB-lite"/>
    </source>
</evidence>
<organism evidence="6 7">
    <name type="scientific">Albula goreensis</name>
    <dbReference type="NCBI Taxonomy" id="1534307"/>
    <lineage>
        <taxon>Eukaryota</taxon>
        <taxon>Metazoa</taxon>
        <taxon>Chordata</taxon>
        <taxon>Craniata</taxon>
        <taxon>Vertebrata</taxon>
        <taxon>Euteleostomi</taxon>
        <taxon>Actinopterygii</taxon>
        <taxon>Neopterygii</taxon>
        <taxon>Teleostei</taxon>
        <taxon>Albuliformes</taxon>
        <taxon>Albulidae</taxon>
        <taxon>Albula</taxon>
    </lineage>
</organism>
<evidence type="ECO:0000313" key="7">
    <source>
        <dbReference type="Proteomes" id="UP000829720"/>
    </source>
</evidence>
<dbReference type="AlphaFoldDB" id="A0A8T3DDB0"/>
<dbReference type="Pfam" id="PF07894">
    <property type="entry name" value="SACK1"/>
    <property type="match status" value="1"/>
</dbReference>
<dbReference type="SUPFAM" id="SSF56024">
    <property type="entry name" value="Phospholipase D/nuclease"/>
    <property type="match status" value="1"/>
</dbReference>
<dbReference type="GO" id="GO:0007173">
    <property type="term" value="P:epidermal growth factor receptor signaling pathway"/>
    <property type="evidence" value="ECO:0007669"/>
    <property type="project" value="TreeGrafter"/>
</dbReference>
<feature type="region of interest" description="Disordered" evidence="4">
    <location>
        <begin position="197"/>
        <end position="228"/>
    </location>
</feature>
<dbReference type="OrthoDB" id="9905385at2759"/>
<dbReference type="GO" id="GO:0019901">
    <property type="term" value="F:protein kinase binding"/>
    <property type="evidence" value="ECO:0007669"/>
    <property type="project" value="TreeGrafter"/>
</dbReference>
<evidence type="ECO:0000256" key="1">
    <source>
        <dbReference type="ARBA" id="ARBA00004496"/>
    </source>
</evidence>
<reference evidence="6" key="1">
    <citation type="submission" date="2021-01" db="EMBL/GenBank/DDBJ databases">
        <authorList>
            <person name="Zahm M."/>
            <person name="Roques C."/>
            <person name="Cabau C."/>
            <person name="Klopp C."/>
            <person name="Donnadieu C."/>
            <person name="Jouanno E."/>
            <person name="Lampietro C."/>
            <person name="Louis A."/>
            <person name="Herpin A."/>
            <person name="Echchiki A."/>
            <person name="Berthelot C."/>
            <person name="Parey E."/>
            <person name="Roest-Crollius H."/>
            <person name="Braasch I."/>
            <person name="Postlethwait J."/>
            <person name="Bobe J."/>
            <person name="Montfort J."/>
            <person name="Bouchez O."/>
            <person name="Begum T."/>
            <person name="Mejri S."/>
            <person name="Adams A."/>
            <person name="Chen W.-J."/>
            <person name="Guiguen Y."/>
        </authorList>
    </citation>
    <scope>NUCLEOTIDE SEQUENCE</scope>
    <source>
        <tissue evidence="6">Blood</tissue>
    </source>
</reference>
<dbReference type="EMBL" id="JAERUA010000010">
    <property type="protein sequence ID" value="KAI1894210.1"/>
    <property type="molecule type" value="Genomic_DNA"/>
</dbReference>
<gene>
    <name evidence="6" type="ORF">AGOR_G00113480</name>
</gene>
<dbReference type="Gene3D" id="3.30.870.10">
    <property type="entry name" value="Endonuclease Chain A"/>
    <property type="match status" value="1"/>
</dbReference>
<keyword evidence="3" id="KW-0963">Cytoplasm</keyword>
<comment type="similarity">
    <text evidence="2">Belongs to the FAM83 family.</text>
</comment>
<comment type="caution">
    <text evidence="6">The sequence shown here is derived from an EMBL/GenBank/DDBJ whole genome shotgun (WGS) entry which is preliminary data.</text>
</comment>
<dbReference type="PANTHER" id="PTHR16181">
    <property type="entry name" value="PROTEIN FAM83A-RELATED"/>
    <property type="match status" value="1"/>
</dbReference>
<protein>
    <recommendedName>
        <fullName evidence="5">Scaffolding anchor of CK1 domain-containing protein</fullName>
    </recommendedName>
</protein>
<dbReference type="GO" id="GO:0005737">
    <property type="term" value="C:cytoplasm"/>
    <property type="evidence" value="ECO:0007669"/>
    <property type="project" value="UniProtKB-SubCell"/>
</dbReference>
<accession>A0A8T3DDB0</accession>
<evidence type="ECO:0000256" key="2">
    <source>
        <dbReference type="ARBA" id="ARBA00006937"/>
    </source>
</evidence>
<evidence type="ECO:0000313" key="6">
    <source>
        <dbReference type="EMBL" id="KAI1894210.1"/>
    </source>
</evidence>
<proteinExistence type="inferred from homology"/>
<dbReference type="InterPro" id="IPR012461">
    <property type="entry name" value="SACK1"/>
</dbReference>